<evidence type="ECO:0000313" key="3">
    <source>
        <dbReference type="Proteomes" id="UP000027946"/>
    </source>
</evidence>
<keyword evidence="3" id="KW-1185">Reference proteome</keyword>
<evidence type="ECO:0000313" key="2">
    <source>
        <dbReference type="EMBL" id="KDR94656.1"/>
    </source>
</evidence>
<dbReference type="SUPFAM" id="SSF53756">
    <property type="entry name" value="UDP-Glycosyltransferase/glycogen phosphorylase"/>
    <property type="match status" value="1"/>
</dbReference>
<dbReference type="PANTHER" id="PTHR12526:SF630">
    <property type="entry name" value="GLYCOSYLTRANSFERASE"/>
    <property type="match status" value="1"/>
</dbReference>
<accession>A0A069RCC1</accession>
<dbReference type="Pfam" id="PF00534">
    <property type="entry name" value="Glycos_transf_1"/>
    <property type="match status" value="1"/>
</dbReference>
<name>A0A069RCC1_PEPLI</name>
<reference evidence="2 3" key="1">
    <citation type="submission" date="2014-03" db="EMBL/GenBank/DDBJ databases">
        <title>Genome sequence of Clostridium litorale W6, DSM 5388.</title>
        <authorList>
            <person name="Poehlein A."/>
            <person name="Jagirdar A."/>
            <person name="Khonsari B."/>
            <person name="Chibani C.M."/>
            <person name="Gutierrez Gutierrez D.A."/>
            <person name="Davydova E."/>
            <person name="Alghaithi H.S."/>
            <person name="Nair K.P."/>
            <person name="Dhamotharan K."/>
            <person name="Chandran L."/>
            <person name="G W."/>
            <person name="Daniel R."/>
        </authorList>
    </citation>
    <scope>NUCLEOTIDE SEQUENCE [LARGE SCALE GENOMIC DNA]</scope>
    <source>
        <strain evidence="2 3">W6</strain>
    </source>
</reference>
<dbReference type="Gene3D" id="3.40.50.2000">
    <property type="entry name" value="Glycogen Phosphorylase B"/>
    <property type="match status" value="2"/>
</dbReference>
<dbReference type="Proteomes" id="UP000027946">
    <property type="component" value="Unassembled WGS sequence"/>
</dbReference>
<feature type="domain" description="Glycosyl transferase family 1" evidence="1">
    <location>
        <begin position="270"/>
        <end position="377"/>
    </location>
</feature>
<gene>
    <name evidence="2" type="ORF">CLIT_14c01170</name>
</gene>
<sequence length="404" mass="46108">MKKTIVYIGDFLFPHGNAGGQLVFANGNVFKEMGYNVIFIGNSKTIDSNIKLSDTEKEISGFKSYTIPFKKQISDIKNISKINAQIINLFNSYNDDIKAVICYGSPTLAITILSIRNWCRKNNVPFIGNLVDISALSHGSIPNRILKWTDKTFLRSIFKYSSDGVIAVSDYIKQYFEYGNKAMIILPPLVVTERLPQYIYNSRDKLNIVYAGIPFPVDGRKVDESSYKDRLDITIDLLGEVCRINKKFTFNIYGITKDEYLGVVGKHKQLLSELSDTILFHGNTKNEDVLRIISNADFTINLRNVNRMTTAGFSTKFVESISCGTPAITTNTSDLSKYLIDGKNGFFINIDDRKEAVNKLQEILNLNPERIQQMKKQCYESRLFDYRRYTDEMKQFLDCITNNK</sequence>
<dbReference type="PANTHER" id="PTHR12526">
    <property type="entry name" value="GLYCOSYLTRANSFERASE"/>
    <property type="match status" value="1"/>
</dbReference>
<dbReference type="CDD" id="cd03801">
    <property type="entry name" value="GT4_PimA-like"/>
    <property type="match status" value="1"/>
</dbReference>
<dbReference type="eggNOG" id="COG0438">
    <property type="taxonomic scope" value="Bacteria"/>
</dbReference>
<proteinExistence type="predicted"/>
<comment type="caution">
    <text evidence="2">The sequence shown here is derived from an EMBL/GenBank/DDBJ whole genome shotgun (WGS) entry which is preliminary data.</text>
</comment>
<dbReference type="AlphaFoldDB" id="A0A069RCC1"/>
<dbReference type="EMBL" id="JJMM01000014">
    <property type="protein sequence ID" value="KDR94656.1"/>
    <property type="molecule type" value="Genomic_DNA"/>
</dbReference>
<dbReference type="RefSeq" id="WP_038266549.1">
    <property type="nucleotide sequence ID" value="NZ_FSRH01000015.1"/>
</dbReference>
<dbReference type="OrthoDB" id="1936552at2"/>
<dbReference type="GO" id="GO:0016757">
    <property type="term" value="F:glycosyltransferase activity"/>
    <property type="evidence" value="ECO:0007669"/>
    <property type="project" value="InterPro"/>
</dbReference>
<protein>
    <recommendedName>
        <fullName evidence="1">Glycosyl transferase family 1 domain-containing protein</fullName>
    </recommendedName>
</protein>
<evidence type="ECO:0000259" key="1">
    <source>
        <dbReference type="Pfam" id="PF00534"/>
    </source>
</evidence>
<dbReference type="InterPro" id="IPR001296">
    <property type="entry name" value="Glyco_trans_1"/>
</dbReference>
<organism evidence="2 3">
    <name type="scientific">Peptoclostridium litorale DSM 5388</name>
    <dbReference type="NCBI Taxonomy" id="1121324"/>
    <lineage>
        <taxon>Bacteria</taxon>
        <taxon>Bacillati</taxon>
        <taxon>Bacillota</taxon>
        <taxon>Clostridia</taxon>
        <taxon>Peptostreptococcales</taxon>
        <taxon>Peptoclostridiaceae</taxon>
        <taxon>Peptoclostridium</taxon>
    </lineage>
</organism>
<dbReference type="STRING" id="1121324.CLIT_14c01170"/>